<sequence length="233" mass="26541">MEKIWKRIHTIIPEYSMIPLIFAVVFNLAVYGGSRMIAGEWTHHNIEGNLDRLIPFWPPTVAIYLGCYLFWIVNYILIGRQEKKEVCRFFAADFLSRVVCLVCYLAYPTTNTRPVVDPEGFWNQLVIFLYSIDAADNLFPSIHCLVSWFCYIGLRGKKNIPLWYRAASCLMALLVCISTLTTKQHVIPDVIGGIFLAEFCFLVAANKKVRGTYERILDNINGKLLSKGGSGEC</sequence>
<dbReference type="Pfam" id="PF14378">
    <property type="entry name" value="PAP2_3"/>
    <property type="match status" value="1"/>
</dbReference>
<dbReference type="RefSeq" id="WP_103237535.1">
    <property type="nucleotide sequence ID" value="NZ_JANJZD010000008.1"/>
</dbReference>
<evidence type="ECO:0000313" key="3">
    <source>
        <dbReference type="EMBL" id="SOY27399.1"/>
    </source>
</evidence>
<dbReference type="OrthoDB" id="9790723at2"/>
<feature type="transmembrane region" description="Helical" evidence="1">
    <location>
        <begin position="54"/>
        <end position="77"/>
    </location>
</feature>
<keyword evidence="1" id="KW-0472">Membrane</keyword>
<keyword evidence="1" id="KW-0812">Transmembrane</keyword>
<reference evidence="3 4" key="1">
    <citation type="submission" date="2018-01" db="EMBL/GenBank/DDBJ databases">
        <authorList>
            <person name="Gaut B.S."/>
            <person name="Morton B.R."/>
            <person name="Clegg M.T."/>
            <person name="Duvall M.R."/>
        </authorList>
    </citation>
    <scope>NUCLEOTIDE SEQUENCE [LARGE SCALE GENOMIC DNA]</scope>
    <source>
        <strain evidence="3">GP69</strain>
    </source>
</reference>
<feature type="transmembrane region" description="Helical" evidence="1">
    <location>
        <begin position="12"/>
        <end position="34"/>
    </location>
</feature>
<organism evidence="3 4">
    <name type="scientific">Acetatifactor muris</name>
    <dbReference type="NCBI Taxonomy" id="879566"/>
    <lineage>
        <taxon>Bacteria</taxon>
        <taxon>Bacillati</taxon>
        <taxon>Bacillota</taxon>
        <taxon>Clostridia</taxon>
        <taxon>Lachnospirales</taxon>
        <taxon>Lachnospiraceae</taxon>
        <taxon>Acetatifactor</taxon>
    </lineage>
</organism>
<protein>
    <submittedName>
        <fullName evidence="3">PAP2 superfamily protein</fullName>
    </submittedName>
</protein>
<keyword evidence="1" id="KW-1133">Transmembrane helix</keyword>
<dbReference type="AlphaFoldDB" id="A0A2K4ZAD3"/>
<feature type="transmembrane region" description="Helical" evidence="1">
    <location>
        <begin position="162"/>
        <end position="180"/>
    </location>
</feature>
<dbReference type="GO" id="GO:0016020">
    <property type="term" value="C:membrane"/>
    <property type="evidence" value="ECO:0007669"/>
    <property type="project" value="UniProtKB-SubCell"/>
</dbReference>
<dbReference type="SUPFAM" id="SSF48317">
    <property type="entry name" value="Acid phosphatase/Vanadium-dependent haloperoxidase"/>
    <property type="match status" value="1"/>
</dbReference>
<dbReference type="InterPro" id="IPR026841">
    <property type="entry name" value="Aur1/Ipt1"/>
</dbReference>
<dbReference type="Gene3D" id="1.20.144.10">
    <property type="entry name" value="Phosphatidic acid phosphatase type 2/haloperoxidase"/>
    <property type="match status" value="1"/>
</dbReference>
<evidence type="ECO:0000313" key="4">
    <source>
        <dbReference type="Proteomes" id="UP000236311"/>
    </source>
</evidence>
<evidence type="ECO:0000259" key="2">
    <source>
        <dbReference type="Pfam" id="PF14378"/>
    </source>
</evidence>
<feature type="transmembrane region" description="Helical" evidence="1">
    <location>
        <begin position="186"/>
        <end position="205"/>
    </location>
</feature>
<feature type="domain" description="Inositolphosphotransferase Aur1/Ipt1" evidence="2">
    <location>
        <begin position="68"/>
        <end position="198"/>
    </location>
</feature>
<accession>A0A2K4ZAD3</accession>
<dbReference type="Proteomes" id="UP000236311">
    <property type="component" value="Unassembled WGS sequence"/>
</dbReference>
<proteinExistence type="predicted"/>
<keyword evidence="4" id="KW-1185">Reference proteome</keyword>
<dbReference type="InterPro" id="IPR036938">
    <property type="entry name" value="PAP2/HPO_sf"/>
</dbReference>
<dbReference type="EMBL" id="OFSM01000001">
    <property type="protein sequence ID" value="SOY27399.1"/>
    <property type="molecule type" value="Genomic_DNA"/>
</dbReference>
<gene>
    <name evidence="3" type="ORF">AMURIS_00103</name>
</gene>
<name>A0A2K4ZAD3_9FIRM</name>
<evidence type="ECO:0000256" key="1">
    <source>
        <dbReference type="SAM" id="Phobius"/>
    </source>
</evidence>